<organism evidence="1 2">
    <name type="scientific">Comamonas avium</name>
    <dbReference type="NCBI Taxonomy" id="2762231"/>
    <lineage>
        <taxon>Bacteria</taxon>
        <taxon>Pseudomonadati</taxon>
        <taxon>Pseudomonadota</taxon>
        <taxon>Betaproteobacteria</taxon>
        <taxon>Burkholderiales</taxon>
        <taxon>Comamonadaceae</taxon>
        <taxon>Comamonas</taxon>
    </lineage>
</organism>
<dbReference type="RefSeq" id="WP_191722619.1">
    <property type="nucleotide sequence ID" value="NZ_JACSQK010000003.1"/>
</dbReference>
<name>A0ABR8S9Q4_9BURK</name>
<keyword evidence="2" id="KW-1185">Reference proteome</keyword>
<protein>
    <submittedName>
        <fullName evidence="1">Uncharacterized protein</fullName>
    </submittedName>
</protein>
<sequence length="97" mass="11051">MAVLPASGPRQQPSISDYGNASCVLCLGDHWVDTQRSPNAAPHAEHFYRNRHKDYLAHGLQLAWQLLVSSPWRLGDRADTQQRILQQRLSHRSEQLP</sequence>
<accession>A0ABR8S9Q4</accession>
<proteinExistence type="predicted"/>
<reference evidence="1 2" key="1">
    <citation type="submission" date="2020-08" db="EMBL/GenBank/DDBJ databases">
        <title>A Genomic Blueprint of the Chicken Gut Microbiome.</title>
        <authorList>
            <person name="Gilroy R."/>
            <person name="Ravi A."/>
            <person name="Getino M."/>
            <person name="Pursley I."/>
            <person name="Horton D.L."/>
            <person name="Alikhan N.-F."/>
            <person name="Baker D."/>
            <person name="Gharbi K."/>
            <person name="Hall N."/>
            <person name="Watson M."/>
            <person name="Adriaenssens E.M."/>
            <person name="Foster-Nyarko E."/>
            <person name="Jarju S."/>
            <person name="Secka A."/>
            <person name="Antonio M."/>
            <person name="Oren A."/>
            <person name="Chaudhuri R."/>
            <person name="La Ragione R.M."/>
            <person name="Hildebrand F."/>
            <person name="Pallen M.J."/>
        </authorList>
    </citation>
    <scope>NUCLEOTIDE SEQUENCE [LARGE SCALE GENOMIC DNA]</scope>
    <source>
        <strain evidence="1 2">Sa2CVA6</strain>
    </source>
</reference>
<comment type="caution">
    <text evidence="1">The sequence shown here is derived from an EMBL/GenBank/DDBJ whole genome shotgun (WGS) entry which is preliminary data.</text>
</comment>
<dbReference type="EMBL" id="JACSQK010000003">
    <property type="protein sequence ID" value="MBD7960221.1"/>
    <property type="molecule type" value="Genomic_DNA"/>
</dbReference>
<gene>
    <name evidence="1" type="ORF">H9646_06975</name>
</gene>
<dbReference type="Proteomes" id="UP000634919">
    <property type="component" value="Unassembled WGS sequence"/>
</dbReference>
<evidence type="ECO:0000313" key="2">
    <source>
        <dbReference type="Proteomes" id="UP000634919"/>
    </source>
</evidence>
<evidence type="ECO:0000313" key="1">
    <source>
        <dbReference type="EMBL" id="MBD7960221.1"/>
    </source>
</evidence>